<dbReference type="STRING" id="436010.A0A166RH88"/>
<dbReference type="AlphaFoldDB" id="A0A166RH88"/>
<dbReference type="InterPro" id="IPR041078">
    <property type="entry name" value="Plavaka"/>
</dbReference>
<dbReference type="Proteomes" id="UP000076532">
    <property type="component" value="Unassembled WGS sequence"/>
</dbReference>
<accession>A0A166RH88</accession>
<keyword evidence="2" id="KW-1185">Reference proteome</keyword>
<dbReference type="OrthoDB" id="3239511at2759"/>
<gene>
    <name evidence="1" type="ORF">FIBSPDRAFT_908684</name>
</gene>
<dbReference type="Pfam" id="PF18759">
    <property type="entry name" value="Plavaka"/>
    <property type="match status" value="1"/>
</dbReference>
<protein>
    <submittedName>
        <fullName evidence="1">Uncharacterized protein</fullName>
    </submittedName>
</protein>
<organism evidence="1 2">
    <name type="scientific">Athelia psychrophila</name>
    <dbReference type="NCBI Taxonomy" id="1759441"/>
    <lineage>
        <taxon>Eukaryota</taxon>
        <taxon>Fungi</taxon>
        <taxon>Dikarya</taxon>
        <taxon>Basidiomycota</taxon>
        <taxon>Agaricomycotina</taxon>
        <taxon>Agaricomycetes</taxon>
        <taxon>Agaricomycetidae</taxon>
        <taxon>Atheliales</taxon>
        <taxon>Atheliaceae</taxon>
        <taxon>Athelia</taxon>
    </lineage>
</organism>
<dbReference type="EMBL" id="KV417504">
    <property type="protein sequence ID" value="KZP28267.1"/>
    <property type="molecule type" value="Genomic_DNA"/>
</dbReference>
<proteinExistence type="predicted"/>
<reference evidence="1 2" key="1">
    <citation type="journal article" date="2016" name="Mol. Biol. Evol.">
        <title>Comparative Genomics of Early-Diverging Mushroom-Forming Fungi Provides Insights into the Origins of Lignocellulose Decay Capabilities.</title>
        <authorList>
            <person name="Nagy L.G."/>
            <person name="Riley R."/>
            <person name="Tritt A."/>
            <person name="Adam C."/>
            <person name="Daum C."/>
            <person name="Floudas D."/>
            <person name="Sun H."/>
            <person name="Yadav J.S."/>
            <person name="Pangilinan J."/>
            <person name="Larsson K.H."/>
            <person name="Matsuura K."/>
            <person name="Barry K."/>
            <person name="Labutti K."/>
            <person name="Kuo R."/>
            <person name="Ohm R.A."/>
            <person name="Bhattacharya S.S."/>
            <person name="Shirouzu T."/>
            <person name="Yoshinaga Y."/>
            <person name="Martin F.M."/>
            <person name="Grigoriev I.V."/>
            <person name="Hibbett D.S."/>
        </authorList>
    </citation>
    <scope>NUCLEOTIDE SEQUENCE [LARGE SCALE GENOMIC DNA]</scope>
    <source>
        <strain evidence="1 2">CBS 109695</strain>
    </source>
</reference>
<evidence type="ECO:0000313" key="2">
    <source>
        <dbReference type="Proteomes" id="UP000076532"/>
    </source>
</evidence>
<sequence>MQGEPDAQVDDFCTQYHPKTGRSARVVQFDQYGREEPKLHIPTDKKPWISFRTKLNFEFSELMLEAALNRKQITKLISLVHRACAHKEEDEGFTVTSYRDLDTMWESAKKKCVAFKKKTVSVPYRREMRTYDFHFRPLWDWAMNIVNHPRLAPQFTWDAEKISKFNEFCMISYGCQSTLPDGASPLCFILYADKTKLSSFGAEKGYPIVARIANLPVHIRNSNGFGGGQVVGWLPIVEATPSEAGKTDFVNHKNAVWHASFELFLEEVIQYTKTGISHTCGDSIRRLLYPILLILSADYEEQCIMTLIRGLRGLRPCPKCLIPKEALSDLSQDHELRTAAKTSQLLEEVANMSVGNREEKLKAQGLRPVKNVFHLMRYSDVNLAAAFDRLHTDHSGMWGDHIGPQVKLHVRDLGREACQMVDDILDSVPRWRDLNHFTSMMQVTFTDGSKHEDMLKLAILATHSVLTEQASPLGYLLLRTLRRFNLVDMYAALEVQTDETISWGLQALKEYGELLKEYIERAGTDTKFGAKDWDFIKAHLPKHVFDDIMGKGVTRNYNTKPNEKLHGPLKNAYRDQTNFKDVAPQILAVEHCSAVARLIREDMEALDQFAGIASQSDDTPDDVEDFKKFSMGSIQPPCTLDALCHEHRDDTAFGGFRTRSLQEYRYLKVNYESRVDWRIAQDYLRCNPQFHNRPRYDFVIYQQADELVFAQLILIFKLDLSSDQGSQIFTLALVQPYDMKIPARDRPAKDRELGLLRRRSQPRKNSVFIEVNSIIRGALLVKDPDIFGDKFVVDTVDTDMFLRLHHLHRMS</sequence>
<name>A0A166RH88_9AGAM</name>
<evidence type="ECO:0000313" key="1">
    <source>
        <dbReference type="EMBL" id="KZP28267.1"/>
    </source>
</evidence>